<evidence type="ECO:0000256" key="7">
    <source>
        <dbReference type="SAM" id="Phobius"/>
    </source>
</evidence>
<evidence type="ECO:0000256" key="5">
    <source>
        <dbReference type="PROSITE-ProRule" id="PRU10141"/>
    </source>
</evidence>
<protein>
    <submittedName>
        <fullName evidence="9">Serine/threonine protein kinase PrkC, regulator of stationary phase</fullName>
    </submittedName>
</protein>
<proteinExistence type="predicted"/>
<evidence type="ECO:0000256" key="1">
    <source>
        <dbReference type="ARBA" id="ARBA00022679"/>
    </source>
</evidence>
<keyword evidence="3 9" id="KW-0418">Kinase</keyword>
<dbReference type="GO" id="GO:0005524">
    <property type="term" value="F:ATP binding"/>
    <property type="evidence" value="ECO:0007669"/>
    <property type="project" value="UniProtKB-UniRule"/>
</dbReference>
<dbReference type="GO" id="GO:0004674">
    <property type="term" value="F:protein serine/threonine kinase activity"/>
    <property type="evidence" value="ECO:0007669"/>
    <property type="project" value="UniProtKB-KW"/>
</dbReference>
<dbReference type="EMBL" id="ASRX01000059">
    <property type="protein sequence ID" value="EYF02530.1"/>
    <property type="molecule type" value="Genomic_DNA"/>
</dbReference>
<dbReference type="CDD" id="cd14014">
    <property type="entry name" value="STKc_PknB_like"/>
    <property type="match status" value="1"/>
</dbReference>
<gene>
    <name evidence="9" type="ORF">CAP_6737</name>
</gene>
<dbReference type="SUPFAM" id="SSF56112">
    <property type="entry name" value="Protein kinase-like (PK-like)"/>
    <property type="match status" value="1"/>
</dbReference>
<feature type="region of interest" description="Disordered" evidence="6">
    <location>
        <begin position="318"/>
        <end position="360"/>
    </location>
</feature>
<keyword evidence="7" id="KW-1133">Transmembrane helix</keyword>
<keyword evidence="7" id="KW-0812">Transmembrane</keyword>
<dbReference type="InterPro" id="IPR000719">
    <property type="entry name" value="Prot_kinase_dom"/>
</dbReference>
<dbReference type="RefSeq" id="WP_044247337.1">
    <property type="nucleotide sequence ID" value="NZ_ASRX01000059.1"/>
</dbReference>
<keyword evidence="4 5" id="KW-0067">ATP-binding</keyword>
<dbReference type="SMART" id="SM00220">
    <property type="entry name" value="S_TKc"/>
    <property type="match status" value="1"/>
</dbReference>
<evidence type="ECO:0000256" key="2">
    <source>
        <dbReference type="ARBA" id="ARBA00022741"/>
    </source>
</evidence>
<accession>A0A017T126</accession>
<evidence type="ECO:0000313" key="10">
    <source>
        <dbReference type="Proteomes" id="UP000019678"/>
    </source>
</evidence>
<evidence type="ECO:0000256" key="3">
    <source>
        <dbReference type="ARBA" id="ARBA00022777"/>
    </source>
</evidence>
<dbReference type="PROSITE" id="PS50011">
    <property type="entry name" value="PROTEIN_KINASE_DOM"/>
    <property type="match status" value="1"/>
</dbReference>
<keyword evidence="1" id="KW-0808">Transferase</keyword>
<evidence type="ECO:0000259" key="8">
    <source>
        <dbReference type="PROSITE" id="PS50011"/>
    </source>
</evidence>
<dbReference type="Gene3D" id="1.10.510.10">
    <property type="entry name" value="Transferase(Phosphotransferase) domain 1"/>
    <property type="match status" value="1"/>
</dbReference>
<feature type="domain" description="Protein kinase" evidence="8">
    <location>
        <begin position="19"/>
        <end position="292"/>
    </location>
</feature>
<comment type="caution">
    <text evidence="9">The sequence shown here is derived from an EMBL/GenBank/DDBJ whole genome shotgun (WGS) entry which is preliminary data.</text>
</comment>
<dbReference type="AlphaFoldDB" id="A0A017T126"/>
<keyword evidence="2 5" id="KW-0547">Nucleotide-binding</keyword>
<dbReference type="PROSITE" id="PS00108">
    <property type="entry name" value="PROTEIN_KINASE_ST"/>
    <property type="match status" value="1"/>
</dbReference>
<dbReference type="Pfam" id="PF00069">
    <property type="entry name" value="Pkinase"/>
    <property type="match status" value="1"/>
</dbReference>
<dbReference type="InterPro" id="IPR008271">
    <property type="entry name" value="Ser/Thr_kinase_AS"/>
</dbReference>
<dbReference type="InterPro" id="IPR017441">
    <property type="entry name" value="Protein_kinase_ATP_BS"/>
</dbReference>
<sequence length="394" mass="42907">MSAAAQDPYIGREVLGGKFKILQKIGSGGMGAVYKASQPDMNRMVAIKILHQKLTNRKDLVSRFRREARAMAHLTHPNTVRVVDYGELEDGALYIIMEYLDGRNLNQMVRKEGPMPVERALPVLIQACGALQEAHLQGIVHRDLKPENIFLSTNAGLKDYPKVLDFGLAKVTERELRPGSIMLTQEGMVFGTPEFMSPEQAQGKVLDARSDIYSLAVILYEVLTGKLPFEARTPMEHIQMHVNKQPIPIDERVPGKTFPPGLWGVLKKALEKKPDDRHASAADFAEALKPFAGSAGKGFTAMMPANSSSVLEQAAKQHAAALEAAKPPQNAPVGPAPIRPAPTVQMEAHPGMPQRQLAPTQRTSTSPLLLIAIAAGCLIAGIVLTIVAMKLFQQ</sequence>
<dbReference type="PROSITE" id="PS00107">
    <property type="entry name" value="PROTEIN_KINASE_ATP"/>
    <property type="match status" value="1"/>
</dbReference>
<dbReference type="PANTHER" id="PTHR43289">
    <property type="entry name" value="MITOGEN-ACTIVATED PROTEIN KINASE KINASE KINASE 20-RELATED"/>
    <property type="match status" value="1"/>
</dbReference>
<feature type="binding site" evidence="5">
    <location>
        <position position="48"/>
    </location>
    <ligand>
        <name>ATP</name>
        <dbReference type="ChEBI" id="CHEBI:30616"/>
    </ligand>
</feature>
<dbReference type="STRING" id="1192034.CAP_6737"/>
<evidence type="ECO:0000256" key="6">
    <source>
        <dbReference type="SAM" id="MobiDB-lite"/>
    </source>
</evidence>
<evidence type="ECO:0000256" key="4">
    <source>
        <dbReference type="ARBA" id="ARBA00022840"/>
    </source>
</evidence>
<keyword evidence="9" id="KW-0723">Serine/threonine-protein kinase</keyword>
<dbReference type="PANTHER" id="PTHR43289:SF6">
    <property type="entry name" value="SERINE_THREONINE-PROTEIN KINASE NEKL-3"/>
    <property type="match status" value="1"/>
</dbReference>
<reference evidence="9 10" key="1">
    <citation type="submission" date="2013-05" db="EMBL/GenBank/DDBJ databases">
        <title>Genome assembly of Chondromyces apiculatus DSM 436.</title>
        <authorList>
            <person name="Sharma G."/>
            <person name="Khatri I."/>
            <person name="Kaur C."/>
            <person name="Mayilraj S."/>
            <person name="Subramanian S."/>
        </authorList>
    </citation>
    <scope>NUCLEOTIDE SEQUENCE [LARGE SCALE GENOMIC DNA]</scope>
    <source>
        <strain evidence="9 10">DSM 436</strain>
    </source>
</reference>
<feature type="transmembrane region" description="Helical" evidence="7">
    <location>
        <begin position="368"/>
        <end position="392"/>
    </location>
</feature>
<keyword evidence="7" id="KW-0472">Membrane</keyword>
<dbReference type="eggNOG" id="COG0515">
    <property type="taxonomic scope" value="Bacteria"/>
</dbReference>
<dbReference type="Proteomes" id="UP000019678">
    <property type="component" value="Unassembled WGS sequence"/>
</dbReference>
<evidence type="ECO:0000313" key="9">
    <source>
        <dbReference type="EMBL" id="EYF02530.1"/>
    </source>
</evidence>
<dbReference type="OrthoDB" id="9779541at2"/>
<organism evidence="9 10">
    <name type="scientific">Chondromyces apiculatus DSM 436</name>
    <dbReference type="NCBI Taxonomy" id="1192034"/>
    <lineage>
        <taxon>Bacteria</taxon>
        <taxon>Pseudomonadati</taxon>
        <taxon>Myxococcota</taxon>
        <taxon>Polyangia</taxon>
        <taxon>Polyangiales</taxon>
        <taxon>Polyangiaceae</taxon>
        <taxon>Chondromyces</taxon>
    </lineage>
</organism>
<dbReference type="InterPro" id="IPR011009">
    <property type="entry name" value="Kinase-like_dom_sf"/>
</dbReference>
<keyword evidence="10" id="KW-1185">Reference proteome</keyword>
<dbReference type="Gene3D" id="3.30.200.20">
    <property type="entry name" value="Phosphorylase Kinase, domain 1"/>
    <property type="match status" value="1"/>
</dbReference>
<name>A0A017T126_9BACT</name>